<sequence length="215" mass="24211">MYVFAHHQLAYYTVLDRDSRPYAPIHYPPLFILHHGIWSGVLNSFQTGSTIVLQLSRLFCLVKETKRILANHSFPASFPPAARARVIFVAPHRKKLSARSPSMSSNPLMMFPRVLKVDVRYVCSIDCKTNLSGSRSMSKQSTRPGVPCLSTHLLPSIPKHQTKPFCHPRLYCFSILRYSLGECSSHFPHCCSCNLFCIPTNGNSYIIHSLCLSSG</sequence>
<dbReference type="Proteomes" id="UP001152607">
    <property type="component" value="Unassembled WGS sequence"/>
</dbReference>
<accession>A0A9W4UR05</accession>
<evidence type="ECO:0000313" key="1">
    <source>
        <dbReference type="EMBL" id="CAI6339197.1"/>
    </source>
</evidence>
<gene>
    <name evidence="1" type="ORF">PDIGIT_LOCUS12345</name>
</gene>
<keyword evidence="2" id="KW-1185">Reference proteome</keyword>
<name>A0A9W4UR05_9PLEO</name>
<evidence type="ECO:0000313" key="2">
    <source>
        <dbReference type="Proteomes" id="UP001152607"/>
    </source>
</evidence>
<proteinExistence type="predicted"/>
<comment type="caution">
    <text evidence="1">The sequence shown here is derived from an EMBL/GenBank/DDBJ whole genome shotgun (WGS) entry which is preliminary data.</text>
</comment>
<dbReference type="EMBL" id="CAOQHR010000009">
    <property type="protein sequence ID" value="CAI6339197.1"/>
    <property type="molecule type" value="Genomic_DNA"/>
</dbReference>
<dbReference type="AlphaFoldDB" id="A0A9W4UR05"/>
<protein>
    <submittedName>
        <fullName evidence="1">Uncharacterized protein</fullName>
    </submittedName>
</protein>
<reference evidence="1" key="1">
    <citation type="submission" date="2023-01" db="EMBL/GenBank/DDBJ databases">
        <authorList>
            <person name="Van Ghelder C."/>
            <person name="Rancurel C."/>
        </authorList>
    </citation>
    <scope>NUCLEOTIDE SEQUENCE</scope>
    <source>
        <strain evidence="1">CNCM I-4278</strain>
    </source>
</reference>
<organism evidence="1 2">
    <name type="scientific">Periconia digitata</name>
    <dbReference type="NCBI Taxonomy" id="1303443"/>
    <lineage>
        <taxon>Eukaryota</taxon>
        <taxon>Fungi</taxon>
        <taxon>Dikarya</taxon>
        <taxon>Ascomycota</taxon>
        <taxon>Pezizomycotina</taxon>
        <taxon>Dothideomycetes</taxon>
        <taxon>Pleosporomycetidae</taxon>
        <taxon>Pleosporales</taxon>
        <taxon>Massarineae</taxon>
        <taxon>Periconiaceae</taxon>
        <taxon>Periconia</taxon>
    </lineage>
</organism>